<dbReference type="AlphaFoldDB" id="A0A1I5PAL7"/>
<proteinExistence type="predicted"/>
<dbReference type="NCBIfam" id="NF038403">
    <property type="entry name" value="perm_prefix_1"/>
    <property type="match status" value="1"/>
</dbReference>
<protein>
    <submittedName>
        <fullName evidence="2">Uncharacterized protein</fullName>
    </submittedName>
</protein>
<feature type="transmembrane region" description="Helical" evidence="1">
    <location>
        <begin position="99"/>
        <end position="121"/>
    </location>
</feature>
<keyword evidence="1" id="KW-1133">Transmembrane helix</keyword>
<reference evidence="3" key="1">
    <citation type="submission" date="2016-10" db="EMBL/GenBank/DDBJ databases">
        <authorList>
            <person name="Varghese N."/>
            <person name="Submissions S."/>
        </authorList>
    </citation>
    <scope>NUCLEOTIDE SEQUENCE [LARGE SCALE GENOMIC DNA]</scope>
    <source>
        <strain evidence="3">S7</strain>
    </source>
</reference>
<evidence type="ECO:0000313" key="3">
    <source>
        <dbReference type="Proteomes" id="UP000198892"/>
    </source>
</evidence>
<dbReference type="STRING" id="1884432.SAMN05518683_10446"/>
<feature type="transmembrane region" description="Helical" evidence="1">
    <location>
        <begin position="190"/>
        <end position="212"/>
    </location>
</feature>
<accession>A0A1I5PAL7</accession>
<dbReference type="OrthoDB" id="2963492at2"/>
<evidence type="ECO:0000313" key="2">
    <source>
        <dbReference type="EMBL" id="SFP31158.1"/>
    </source>
</evidence>
<dbReference type="Proteomes" id="UP000198892">
    <property type="component" value="Unassembled WGS sequence"/>
</dbReference>
<sequence>MRMKRQIDLDKKIKAFIDREFSGIGTSQQLYELKEELTVNLKERARDLEKEGKSEGTALQEAIQSIGDLSGLKEDMRQIGEDQSKRDVYTSMVSRISTAGLIVGILVMVFGGLTTTMLYFMGLPGEAVTGPAIFIVGGGMLFTYSLLTRETATRYAMIKGRALLYTLAIGIILFSIFIACTSGLATGETFIAISSFIIFFLVGLGLWLGLIFTTKTSRKK</sequence>
<feature type="transmembrane region" description="Helical" evidence="1">
    <location>
        <begin position="162"/>
        <end position="184"/>
    </location>
</feature>
<keyword evidence="1" id="KW-0812">Transmembrane</keyword>
<evidence type="ECO:0000256" key="1">
    <source>
        <dbReference type="SAM" id="Phobius"/>
    </source>
</evidence>
<organism evidence="2 3">
    <name type="scientific">Salibacterium halotolerans</name>
    <dbReference type="NCBI Taxonomy" id="1884432"/>
    <lineage>
        <taxon>Bacteria</taxon>
        <taxon>Bacillati</taxon>
        <taxon>Bacillota</taxon>
        <taxon>Bacilli</taxon>
        <taxon>Bacillales</taxon>
        <taxon>Bacillaceae</taxon>
    </lineage>
</organism>
<name>A0A1I5PAL7_9BACI</name>
<gene>
    <name evidence="2" type="ORF">SAMN05518683_10446</name>
</gene>
<keyword evidence="1" id="KW-0472">Membrane</keyword>
<dbReference type="InterPro" id="IPR047928">
    <property type="entry name" value="Perm_prefix_1"/>
</dbReference>
<dbReference type="EMBL" id="FOXD01000004">
    <property type="protein sequence ID" value="SFP31158.1"/>
    <property type="molecule type" value="Genomic_DNA"/>
</dbReference>
<keyword evidence="3" id="KW-1185">Reference proteome</keyword>
<feature type="transmembrane region" description="Helical" evidence="1">
    <location>
        <begin position="127"/>
        <end position="147"/>
    </location>
</feature>